<protein>
    <submittedName>
        <fullName evidence="1">Uncharacterized protein</fullName>
    </submittedName>
</protein>
<name>A0A5C6SN45_FUSOC</name>
<dbReference type="EMBL" id="VMNF01000011">
    <property type="protein sequence ID" value="TXB99773.1"/>
    <property type="molecule type" value="Genomic_DNA"/>
</dbReference>
<sequence>MVTSKATNYRQAAQMPAAIQLHLGAYYQATMRYRFSPVRVSPQNYGLAPTKPQQAAPLLSRTRKPAIIISPYVFVRQVLPVDPKCPCSLRTMTTSSLSIHQAWLCLPHPRRHARVLFKHTASPL</sequence>
<reference evidence="1 2" key="1">
    <citation type="submission" date="2019-07" db="EMBL/GenBank/DDBJ databases">
        <title>The First High-Quality Draft Genome Sequence of the Causal Agent of the Current Panama Disease Epidemic.</title>
        <authorList>
            <person name="Warmington R.J."/>
            <person name="Kay W."/>
            <person name="Jeffries A."/>
            <person name="Bebber D."/>
            <person name="Moore K."/>
            <person name="Studholme D.J."/>
        </authorList>
    </citation>
    <scope>NUCLEOTIDE SEQUENCE [LARGE SCALE GENOMIC DNA]</scope>
    <source>
        <strain evidence="1 2">TR4</strain>
    </source>
</reference>
<dbReference type="Proteomes" id="UP000321331">
    <property type="component" value="Unassembled WGS sequence"/>
</dbReference>
<comment type="caution">
    <text evidence="1">The sequence shown here is derived from an EMBL/GenBank/DDBJ whole genome shotgun (WGS) entry which is preliminary data.</text>
</comment>
<organism evidence="1 2">
    <name type="scientific">Fusarium oxysporum f. sp. cubense</name>
    <dbReference type="NCBI Taxonomy" id="61366"/>
    <lineage>
        <taxon>Eukaryota</taxon>
        <taxon>Fungi</taxon>
        <taxon>Dikarya</taxon>
        <taxon>Ascomycota</taxon>
        <taxon>Pezizomycotina</taxon>
        <taxon>Sordariomycetes</taxon>
        <taxon>Hypocreomycetidae</taxon>
        <taxon>Hypocreales</taxon>
        <taxon>Nectriaceae</taxon>
        <taxon>Fusarium</taxon>
        <taxon>Fusarium oxysporum species complex</taxon>
    </lineage>
</organism>
<evidence type="ECO:0000313" key="2">
    <source>
        <dbReference type="Proteomes" id="UP000321331"/>
    </source>
</evidence>
<evidence type="ECO:0000313" key="1">
    <source>
        <dbReference type="EMBL" id="TXB99773.1"/>
    </source>
</evidence>
<gene>
    <name evidence="1" type="ORF">FocTR4_00013927</name>
</gene>
<proteinExistence type="predicted"/>
<accession>A0A5C6SN45</accession>
<dbReference type="AlphaFoldDB" id="A0A5C6SN45"/>